<organism evidence="2 3">
    <name type="scientific">Streptomyces olivaceiscleroticus</name>
    <dbReference type="NCBI Taxonomy" id="68245"/>
    <lineage>
        <taxon>Bacteria</taxon>
        <taxon>Bacillati</taxon>
        <taxon>Actinomycetota</taxon>
        <taxon>Actinomycetes</taxon>
        <taxon>Kitasatosporales</taxon>
        <taxon>Streptomycetaceae</taxon>
        <taxon>Streptomyces</taxon>
    </lineage>
</organism>
<evidence type="ECO:0000259" key="1">
    <source>
        <dbReference type="Pfam" id="PF01726"/>
    </source>
</evidence>
<dbReference type="InterPro" id="IPR006199">
    <property type="entry name" value="LexA_DNA-bd_dom"/>
</dbReference>
<proteinExistence type="predicted"/>
<evidence type="ECO:0000313" key="2">
    <source>
        <dbReference type="EMBL" id="GAA0449510.1"/>
    </source>
</evidence>
<keyword evidence="3" id="KW-1185">Reference proteome</keyword>
<sequence>MREELSERQERMLACIREWIAEHGEAPTVREIGRRVGLSSPSSALYQLRQLADRGLITRTDARTRAYRLR</sequence>
<dbReference type="Gene3D" id="1.10.10.10">
    <property type="entry name" value="Winged helix-like DNA-binding domain superfamily/Winged helix DNA-binding domain"/>
    <property type="match status" value="1"/>
</dbReference>
<dbReference type="Proteomes" id="UP001500909">
    <property type="component" value="Unassembled WGS sequence"/>
</dbReference>
<feature type="domain" description="LexA repressor DNA-binding" evidence="1">
    <location>
        <begin position="3"/>
        <end position="66"/>
    </location>
</feature>
<evidence type="ECO:0000313" key="3">
    <source>
        <dbReference type="Proteomes" id="UP001500909"/>
    </source>
</evidence>
<dbReference type="InterPro" id="IPR036388">
    <property type="entry name" value="WH-like_DNA-bd_sf"/>
</dbReference>
<reference evidence="3" key="1">
    <citation type="journal article" date="2019" name="Int. J. Syst. Evol. Microbiol.">
        <title>The Global Catalogue of Microorganisms (GCM) 10K type strain sequencing project: providing services to taxonomists for standard genome sequencing and annotation.</title>
        <authorList>
            <consortium name="The Broad Institute Genomics Platform"/>
            <consortium name="The Broad Institute Genome Sequencing Center for Infectious Disease"/>
            <person name="Wu L."/>
            <person name="Ma J."/>
        </authorList>
    </citation>
    <scope>NUCLEOTIDE SEQUENCE [LARGE SCALE GENOMIC DNA]</scope>
    <source>
        <strain evidence="3">JCM 4805</strain>
    </source>
</reference>
<dbReference type="RefSeq" id="WP_234426636.1">
    <property type="nucleotide sequence ID" value="NZ_BAAABY010000009.1"/>
</dbReference>
<dbReference type="InterPro" id="IPR036390">
    <property type="entry name" value="WH_DNA-bd_sf"/>
</dbReference>
<dbReference type="EMBL" id="BAAABY010000009">
    <property type="protein sequence ID" value="GAA0449510.1"/>
    <property type="molecule type" value="Genomic_DNA"/>
</dbReference>
<accession>A0ABP3JCX9</accession>
<dbReference type="Pfam" id="PF01726">
    <property type="entry name" value="LexA_DNA_bind"/>
    <property type="match status" value="1"/>
</dbReference>
<gene>
    <name evidence="2" type="ORF">GCM10010361_11940</name>
</gene>
<protein>
    <recommendedName>
        <fullName evidence="1">LexA repressor DNA-binding domain-containing protein</fullName>
    </recommendedName>
</protein>
<dbReference type="SUPFAM" id="SSF46785">
    <property type="entry name" value="Winged helix' DNA-binding domain"/>
    <property type="match status" value="1"/>
</dbReference>
<comment type="caution">
    <text evidence="2">The sequence shown here is derived from an EMBL/GenBank/DDBJ whole genome shotgun (WGS) entry which is preliminary data.</text>
</comment>
<name>A0ABP3JCX9_9ACTN</name>